<dbReference type="Gene3D" id="1.10.10.10">
    <property type="entry name" value="Winged helix-like DNA-binding domain superfamily/Winged helix DNA-binding domain"/>
    <property type="match status" value="1"/>
</dbReference>
<feature type="domain" description="RNA polymerase sigma factor 70 region 4 type 2" evidence="6">
    <location>
        <begin position="110"/>
        <end position="162"/>
    </location>
</feature>
<feature type="domain" description="RNA polymerase sigma-70 region 2" evidence="5">
    <location>
        <begin position="13"/>
        <end position="78"/>
    </location>
</feature>
<dbReference type="PANTHER" id="PTHR43133">
    <property type="entry name" value="RNA POLYMERASE ECF-TYPE SIGMA FACTO"/>
    <property type="match status" value="1"/>
</dbReference>
<protein>
    <recommendedName>
        <fullName evidence="9">RNA polymerase subunit sigma</fullName>
    </recommendedName>
</protein>
<dbReference type="PANTHER" id="PTHR43133:SF63">
    <property type="entry name" value="RNA POLYMERASE SIGMA FACTOR FECI-RELATED"/>
    <property type="match status" value="1"/>
</dbReference>
<reference evidence="7 8" key="1">
    <citation type="submission" date="2017-05" db="EMBL/GenBank/DDBJ databases">
        <title>Complete and WGS of Bordetella genogroups.</title>
        <authorList>
            <person name="Spilker T."/>
            <person name="LiPuma J."/>
        </authorList>
    </citation>
    <scope>NUCLEOTIDE SEQUENCE [LARGE SCALE GENOMIC DNA]</scope>
    <source>
        <strain evidence="7 8">AU10456</strain>
    </source>
</reference>
<dbReference type="GO" id="GO:0016987">
    <property type="term" value="F:sigma factor activity"/>
    <property type="evidence" value="ECO:0007669"/>
    <property type="project" value="UniProtKB-KW"/>
</dbReference>
<dbReference type="GO" id="GO:0003677">
    <property type="term" value="F:DNA binding"/>
    <property type="evidence" value="ECO:0007669"/>
    <property type="project" value="InterPro"/>
</dbReference>
<evidence type="ECO:0000259" key="5">
    <source>
        <dbReference type="Pfam" id="PF04542"/>
    </source>
</evidence>
<sequence>MSSDLTDRSLHTLFKENHRWLTSRLLRHVRDHGEAEDLCSDTFTELLFRKTDLSVIQHPRAFLMRIGQRLVYRRYRERELERACLDTLAQLAPEVAPSAEDVTLMIDAIQRLDHALHGLSAPARAAFFHSQVDGLSYDEIAQRLQVSFRTVVRYMKQALQCCEKNGLF</sequence>
<dbReference type="InterPro" id="IPR013249">
    <property type="entry name" value="RNA_pol_sigma70_r4_t2"/>
</dbReference>
<dbReference type="Pfam" id="PF08281">
    <property type="entry name" value="Sigma70_r4_2"/>
    <property type="match status" value="1"/>
</dbReference>
<evidence type="ECO:0000259" key="6">
    <source>
        <dbReference type="Pfam" id="PF08281"/>
    </source>
</evidence>
<dbReference type="InterPro" id="IPR013324">
    <property type="entry name" value="RNA_pol_sigma_r3/r4-like"/>
</dbReference>
<dbReference type="SUPFAM" id="SSF88946">
    <property type="entry name" value="Sigma2 domain of RNA polymerase sigma factors"/>
    <property type="match status" value="1"/>
</dbReference>
<evidence type="ECO:0000313" key="8">
    <source>
        <dbReference type="Proteomes" id="UP000216913"/>
    </source>
</evidence>
<comment type="caution">
    <text evidence="7">The sequence shown here is derived from an EMBL/GenBank/DDBJ whole genome shotgun (WGS) entry which is preliminary data.</text>
</comment>
<dbReference type="Pfam" id="PF04542">
    <property type="entry name" value="Sigma70_r2"/>
    <property type="match status" value="1"/>
</dbReference>
<proteinExistence type="inferred from homology"/>
<dbReference type="InterPro" id="IPR014284">
    <property type="entry name" value="RNA_pol_sigma-70_dom"/>
</dbReference>
<keyword evidence="3" id="KW-0731">Sigma factor</keyword>
<evidence type="ECO:0008006" key="9">
    <source>
        <dbReference type="Google" id="ProtNLM"/>
    </source>
</evidence>
<dbReference type="NCBIfam" id="TIGR02937">
    <property type="entry name" value="sigma70-ECF"/>
    <property type="match status" value="1"/>
</dbReference>
<organism evidence="7 8">
    <name type="scientific">Bordetella genomosp. 5</name>
    <dbReference type="NCBI Taxonomy" id="1395608"/>
    <lineage>
        <taxon>Bacteria</taxon>
        <taxon>Pseudomonadati</taxon>
        <taxon>Pseudomonadota</taxon>
        <taxon>Betaproteobacteria</taxon>
        <taxon>Burkholderiales</taxon>
        <taxon>Alcaligenaceae</taxon>
        <taxon>Bordetella</taxon>
    </lineage>
</organism>
<gene>
    <name evidence="7" type="ORF">CAL25_07355</name>
</gene>
<dbReference type="InterPro" id="IPR039425">
    <property type="entry name" value="RNA_pol_sigma-70-like"/>
</dbReference>
<evidence type="ECO:0000256" key="3">
    <source>
        <dbReference type="ARBA" id="ARBA00023082"/>
    </source>
</evidence>
<evidence type="ECO:0000313" key="7">
    <source>
        <dbReference type="EMBL" id="OZI53765.1"/>
    </source>
</evidence>
<name>A0A261TWH7_9BORD</name>
<dbReference type="RefSeq" id="WP_094799271.1">
    <property type="nucleotide sequence ID" value="NZ_NEVN01000004.1"/>
</dbReference>
<dbReference type="Proteomes" id="UP000216913">
    <property type="component" value="Unassembled WGS sequence"/>
</dbReference>
<keyword evidence="2" id="KW-0805">Transcription regulation</keyword>
<keyword evidence="8" id="KW-1185">Reference proteome</keyword>
<evidence type="ECO:0000256" key="1">
    <source>
        <dbReference type="ARBA" id="ARBA00010641"/>
    </source>
</evidence>
<evidence type="ECO:0000256" key="2">
    <source>
        <dbReference type="ARBA" id="ARBA00023015"/>
    </source>
</evidence>
<evidence type="ECO:0000256" key="4">
    <source>
        <dbReference type="ARBA" id="ARBA00023163"/>
    </source>
</evidence>
<dbReference type="GO" id="GO:0006352">
    <property type="term" value="P:DNA-templated transcription initiation"/>
    <property type="evidence" value="ECO:0007669"/>
    <property type="project" value="InterPro"/>
</dbReference>
<dbReference type="SUPFAM" id="SSF88659">
    <property type="entry name" value="Sigma3 and sigma4 domains of RNA polymerase sigma factors"/>
    <property type="match status" value="1"/>
</dbReference>
<dbReference type="InterPro" id="IPR007627">
    <property type="entry name" value="RNA_pol_sigma70_r2"/>
</dbReference>
<keyword evidence="4" id="KW-0804">Transcription</keyword>
<comment type="similarity">
    <text evidence="1">Belongs to the sigma-70 factor family. ECF subfamily.</text>
</comment>
<dbReference type="AlphaFoldDB" id="A0A261TWH7"/>
<accession>A0A261TWH7</accession>
<dbReference type="OrthoDB" id="8654550at2"/>
<dbReference type="InterPro" id="IPR013325">
    <property type="entry name" value="RNA_pol_sigma_r2"/>
</dbReference>
<dbReference type="EMBL" id="NEVP01000004">
    <property type="protein sequence ID" value="OZI53765.1"/>
    <property type="molecule type" value="Genomic_DNA"/>
</dbReference>
<dbReference type="Gene3D" id="1.10.1740.10">
    <property type="match status" value="1"/>
</dbReference>
<dbReference type="InterPro" id="IPR036388">
    <property type="entry name" value="WH-like_DNA-bd_sf"/>
</dbReference>